<protein>
    <submittedName>
        <fullName evidence="3">Uncharacterized protein</fullName>
    </submittedName>
</protein>
<dbReference type="InterPro" id="IPR015915">
    <property type="entry name" value="Kelch-typ_b-propeller"/>
</dbReference>
<evidence type="ECO:0000313" key="3">
    <source>
        <dbReference type="EMBL" id="KAH7529125.1"/>
    </source>
</evidence>
<reference evidence="3" key="1">
    <citation type="journal article" date="2021" name="Front. Plant Sci.">
        <title>Chromosome-Scale Genome Assembly for Chinese Sour Jujube and Insights Into Its Genome Evolution and Domestication Signature.</title>
        <authorList>
            <person name="Shen L.-Y."/>
            <person name="Luo H."/>
            <person name="Wang X.-L."/>
            <person name="Wang X.-M."/>
            <person name="Qiu X.-J."/>
            <person name="Liu H."/>
            <person name="Zhou S.-S."/>
            <person name="Jia K.-H."/>
            <person name="Nie S."/>
            <person name="Bao Y.-T."/>
            <person name="Zhang R.-G."/>
            <person name="Yun Q.-Z."/>
            <person name="Chai Y.-H."/>
            <person name="Lu J.-Y."/>
            <person name="Li Y."/>
            <person name="Zhao S.-W."/>
            <person name="Mao J.-F."/>
            <person name="Jia S.-G."/>
            <person name="Mao Y.-M."/>
        </authorList>
    </citation>
    <scope>NUCLEOTIDE SEQUENCE</scope>
    <source>
        <strain evidence="3">AT0</strain>
        <tissue evidence="3">Leaf</tissue>
    </source>
</reference>
<dbReference type="InterPro" id="IPR006652">
    <property type="entry name" value="Kelch_1"/>
</dbReference>
<organism evidence="3 4">
    <name type="scientific">Ziziphus jujuba var. spinosa</name>
    <dbReference type="NCBI Taxonomy" id="714518"/>
    <lineage>
        <taxon>Eukaryota</taxon>
        <taxon>Viridiplantae</taxon>
        <taxon>Streptophyta</taxon>
        <taxon>Embryophyta</taxon>
        <taxon>Tracheophyta</taxon>
        <taxon>Spermatophyta</taxon>
        <taxon>Magnoliopsida</taxon>
        <taxon>eudicotyledons</taxon>
        <taxon>Gunneridae</taxon>
        <taxon>Pentapetalae</taxon>
        <taxon>rosids</taxon>
        <taxon>fabids</taxon>
        <taxon>Rosales</taxon>
        <taxon>Rhamnaceae</taxon>
        <taxon>Paliureae</taxon>
        <taxon>Ziziphus</taxon>
    </lineage>
</organism>
<proteinExistence type="predicted"/>
<dbReference type="PANTHER" id="PTHR46122:SF9">
    <property type="entry name" value="F-BOX_KELCH-REPEAT PROTEIN"/>
    <property type="match status" value="1"/>
</dbReference>
<evidence type="ECO:0000313" key="4">
    <source>
        <dbReference type="Proteomes" id="UP000813462"/>
    </source>
</evidence>
<name>A0A978VFI6_ZIZJJ</name>
<dbReference type="PANTHER" id="PTHR46122">
    <property type="entry name" value="GALACTOSE OXIDASE/KELCH REPEAT PROTEIN-RELATED"/>
    <property type="match status" value="1"/>
</dbReference>
<evidence type="ECO:0000256" key="1">
    <source>
        <dbReference type="ARBA" id="ARBA00022441"/>
    </source>
</evidence>
<dbReference type="Proteomes" id="UP000813462">
    <property type="component" value="Unassembled WGS sequence"/>
</dbReference>
<dbReference type="EMBL" id="JAEACU010000005">
    <property type="protein sequence ID" value="KAH7529125.1"/>
    <property type="molecule type" value="Genomic_DNA"/>
</dbReference>
<dbReference type="SUPFAM" id="SSF117281">
    <property type="entry name" value="Kelch motif"/>
    <property type="match status" value="1"/>
</dbReference>
<evidence type="ECO:0000256" key="2">
    <source>
        <dbReference type="ARBA" id="ARBA00022737"/>
    </source>
</evidence>
<sequence>MKMNTPRCLFGSASLGEIAILAGGCGPSGNILSSAELYNSETGDWVTLPSMNKPRKMCSAVFMHGKFYVIGGIGEGSPKSLTCGEVYDLEKMTWTKIPDMFPIGNGRAGLPEAPATAGRPPLFAVVNNILYAAEYVGNGVMRYKKEENKWDQIGSLPDGAEEQLNYILGSLMKARCNGMCLPGINLEALCITAQLWDAEDMLCGESSWSGVYNLPFQGDEICFLHF</sequence>
<dbReference type="GO" id="GO:0005634">
    <property type="term" value="C:nucleus"/>
    <property type="evidence" value="ECO:0007669"/>
    <property type="project" value="UniProtKB-ARBA"/>
</dbReference>
<accession>A0A978VFI6</accession>
<dbReference type="Gene3D" id="2.120.10.80">
    <property type="entry name" value="Kelch-type beta propeller"/>
    <property type="match status" value="1"/>
</dbReference>
<dbReference type="InterPro" id="IPR052439">
    <property type="entry name" value="F-box/Kelch-repeat"/>
</dbReference>
<keyword evidence="2" id="KW-0677">Repeat</keyword>
<dbReference type="Pfam" id="PF01344">
    <property type="entry name" value="Kelch_1"/>
    <property type="match status" value="2"/>
</dbReference>
<dbReference type="SMART" id="SM00612">
    <property type="entry name" value="Kelch"/>
    <property type="match status" value="1"/>
</dbReference>
<comment type="caution">
    <text evidence="3">The sequence shown here is derived from an EMBL/GenBank/DDBJ whole genome shotgun (WGS) entry which is preliminary data.</text>
</comment>
<gene>
    <name evidence="3" type="ORF">FEM48_Zijuj05G0151100</name>
</gene>
<keyword evidence="1" id="KW-0880">Kelch repeat</keyword>
<dbReference type="AlphaFoldDB" id="A0A978VFI6"/>